<gene>
    <name evidence="1" type="ORF">Gorai_023835</name>
</gene>
<protein>
    <submittedName>
        <fullName evidence="1">Uncharacterized protein</fullName>
    </submittedName>
</protein>
<dbReference type="Proteomes" id="UP000593578">
    <property type="component" value="Unassembled WGS sequence"/>
</dbReference>
<evidence type="ECO:0000313" key="2">
    <source>
        <dbReference type="Proteomes" id="UP000593578"/>
    </source>
</evidence>
<name>A0A7J8NY49_GOSRA</name>
<accession>A0A7J8NY49</accession>
<evidence type="ECO:0000313" key="1">
    <source>
        <dbReference type="EMBL" id="MBA0581662.1"/>
    </source>
</evidence>
<feature type="non-terminal residue" evidence="1">
    <location>
        <position position="47"/>
    </location>
</feature>
<comment type="caution">
    <text evidence="1">The sequence shown here is derived from an EMBL/GenBank/DDBJ whole genome shotgun (WGS) entry which is preliminary data.</text>
</comment>
<reference evidence="1 2" key="1">
    <citation type="journal article" date="2019" name="Genome Biol. Evol.">
        <title>Insights into the evolution of the New World diploid cottons (Gossypium, subgenus Houzingenia) based on genome sequencing.</title>
        <authorList>
            <person name="Grover C.E."/>
            <person name="Arick M.A. 2nd"/>
            <person name="Thrash A."/>
            <person name="Conover J.L."/>
            <person name="Sanders W.S."/>
            <person name="Peterson D.G."/>
            <person name="Frelichowski J.E."/>
            <person name="Scheffler J.A."/>
            <person name="Scheffler B.E."/>
            <person name="Wendel J.F."/>
        </authorList>
    </citation>
    <scope>NUCLEOTIDE SEQUENCE [LARGE SCALE GENOMIC DNA]</scope>
    <source>
        <strain evidence="1">8</strain>
        <tissue evidence="1">Leaf</tissue>
    </source>
</reference>
<dbReference type="AlphaFoldDB" id="A0A7J8NY49"/>
<organism evidence="1 2">
    <name type="scientific">Gossypium raimondii</name>
    <name type="common">Peruvian cotton</name>
    <name type="synonym">Gossypium klotzschianum subsp. raimondii</name>
    <dbReference type="NCBI Taxonomy" id="29730"/>
    <lineage>
        <taxon>Eukaryota</taxon>
        <taxon>Viridiplantae</taxon>
        <taxon>Streptophyta</taxon>
        <taxon>Embryophyta</taxon>
        <taxon>Tracheophyta</taxon>
        <taxon>Spermatophyta</taxon>
        <taxon>Magnoliopsida</taxon>
        <taxon>eudicotyledons</taxon>
        <taxon>Gunneridae</taxon>
        <taxon>Pentapetalae</taxon>
        <taxon>rosids</taxon>
        <taxon>malvids</taxon>
        <taxon>Malvales</taxon>
        <taxon>Malvaceae</taxon>
        <taxon>Malvoideae</taxon>
        <taxon>Gossypium</taxon>
    </lineage>
</organism>
<dbReference type="EMBL" id="JABEZZ010000003">
    <property type="protein sequence ID" value="MBA0581662.1"/>
    <property type="molecule type" value="Genomic_DNA"/>
</dbReference>
<sequence>MELEPKPEEFQKKKYVNFASSPSIAQVTVNKEEVMEKPIPIKKVRRK</sequence>
<proteinExistence type="predicted"/>